<sequence length="548" mass="62030">MTTTDAAPEVASSKLTLEIPKGNAGNICIELPLHFKEGADMASYFGGTANLQTIQDTKTPFLPVKLRPREPNAKPIFADRAKTQTFLLHVTKKRPHGELSGKISMVTSEKFVCEGMVDYQYLASNQYMETAAAPLGTRLRAYLDIKTQDDLELIPEVFSRVDLPLKYEFKQRPQYNETSGGSSDLKQVPRHFFTYANFRSNAPVPQEPQKLPKTRGIPQQLEDKVMAMLTEKFAERPIWMRPKLFEYFTPAEGRVAMKFLPYICYIFVNGPWRGMWVRLGYDPRTTPDAAPYQLVEIRGTRRLVSESVTPLVLLPKTKAKSHRRMPYRSRLNTVFQVNDAEDKVAMHLKKKKAHNRSRATLKASSTDDEPKNTSLIIYGVPLREGFFYVQLCDLILQNPTVAAFVAPFASHLRKSASVWGGWYPMCMFQPIREMLKLHIVKTVGRPEEEIGVRQAQIDRAVRHAMEELESRGGVDSEEEKDKPTKGDDDDDDEDANAGSNEEEKDETKDDDESVEDDFDEDEDDVDDENPTPESGGNDGAPVVEEIVI</sequence>
<evidence type="ECO:0000256" key="5">
    <source>
        <dbReference type="SAM" id="MobiDB-lite"/>
    </source>
</evidence>
<evidence type="ECO:0000256" key="4">
    <source>
        <dbReference type="ARBA" id="ARBA00023242"/>
    </source>
</evidence>
<comment type="subcellular location">
    <subcellularLocation>
        <location evidence="1">Nucleus</location>
    </subcellularLocation>
</comment>
<dbReference type="PANTHER" id="PTHR13230:SF5">
    <property type="entry name" value="GENERAL TRANSCRIPTION FACTOR 3C POLYPEPTIDE 5"/>
    <property type="match status" value="1"/>
</dbReference>
<feature type="domain" description="Transcription factor IIIC subunit Tfc1/Sfc1 triple barrel" evidence="7">
    <location>
        <begin position="27"/>
        <end position="96"/>
    </location>
</feature>
<evidence type="ECO:0000313" key="9">
    <source>
        <dbReference type="EMBL" id="VFT80023.1"/>
    </source>
</evidence>
<accession>A0A485K8E6</accession>
<dbReference type="Pfam" id="PF17682">
    <property type="entry name" value="Tau95_N"/>
    <property type="match status" value="1"/>
</dbReference>
<dbReference type="GO" id="GO:0001003">
    <property type="term" value="F:RNA polymerase III type 2 promoter sequence-specific DNA binding"/>
    <property type="evidence" value="ECO:0007669"/>
    <property type="project" value="TreeGrafter"/>
</dbReference>
<dbReference type="InterPro" id="IPR019136">
    <property type="entry name" value="TF_IIIC_su-5_HTH"/>
</dbReference>
<evidence type="ECO:0000259" key="6">
    <source>
        <dbReference type="Pfam" id="PF09734"/>
    </source>
</evidence>
<organism evidence="9 10">
    <name type="scientific">Aphanomyces stellatus</name>
    <dbReference type="NCBI Taxonomy" id="120398"/>
    <lineage>
        <taxon>Eukaryota</taxon>
        <taxon>Sar</taxon>
        <taxon>Stramenopiles</taxon>
        <taxon>Oomycota</taxon>
        <taxon>Saprolegniomycetes</taxon>
        <taxon>Saprolegniales</taxon>
        <taxon>Verrucalvaceae</taxon>
        <taxon>Aphanomyces</taxon>
    </lineage>
</organism>
<feature type="region of interest" description="Disordered" evidence="5">
    <location>
        <begin position="467"/>
        <end position="548"/>
    </location>
</feature>
<dbReference type="GO" id="GO:0005634">
    <property type="term" value="C:nucleus"/>
    <property type="evidence" value="ECO:0007669"/>
    <property type="project" value="UniProtKB-SubCell"/>
</dbReference>
<name>A0A485K8E6_9STRA</name>
<keyword evidence="4" id="KW-0539">Nucleus</keyword>
<evidence type="ECO:0000256" key="2">
    <source>
        <dbReference type="ARBA" id="ARBA00023125"/>
    </source>
</evidence>
<dbReference type="GO" id="GO:0006384">
    <property type="term" value="P:transcription initiation at RNA polymerase III promoter"/>
    <property type="evidence" value="ECO:0007669"/>
    <property type="project" value="InterPro"/>
</dbReference>
<feature type="compositionally biased region" description="Acidic residues" evidence="5">
    <location>
        <begin position="487"/>
        <end position="530"/>
    </location>
</feature>
<dbReference type="GO" id="GO:0000127">
    <property type="term" value="C:transcription factor TFIIIC complex"/>
    <property type="evidence" value="ECO:0007669"/>
    <property type="project" value="InterPro"/>
</dbReference>
<keyword evidence="10" id="KW-1185">Reference proteome</keyword>
<dbReference type="EMBL" id="CAADRA010000400">
    <property type="protein sequence ID" value="VFT80023.1"/>
    <property type="molecule type" value="Genomic_DNA"/>
</dbReference>
<feature type="compositionally biased region" description="Basic and acidic residues" evidence="5">
    <location>
        <begin position="467"/>
        <end position="486"/>
    </location>
</feature>
<keyword evidence="2" id="KW-0238">DNA-binding</keyword>
<evidence type="ECO:0000256" key="3">
    <source>
        <dbReference type="ARBA" id="ARBA00023163"/>
    </source>
</evidence>
<evidence type="ECO:0000259" key="7">
    <source>
        <dbReference type="Pfam" id="PF17682"/>
    </source>
</evidence>
<dbReference type="Proteomes" id="UP000332933">
    <property type="component" value="Unassembled WGS sequence"/>
</dbReference>
<dbReference type="InterPro" id="IPR041499">
    <property type="entry name" value="Tfc1/Sfc1_N"/>
</dbReference>
<dbReference type="EMBL" id="VJMH01000400">
    <property type="protein sequence ID" value="KAF0716466.1"/>
    <property type="molecule type" value="Genomic_DNA"/>
</dbReference>
<reference evidence="9 10" key="1">
    <citation type="submission" date="2019-03" db="EMBL/GenBank/DDBJ databases">
        <authorList>
            <person name="Gaulin E."/>
            <person name="Dumas B."/>
        </authorList>
    </citation>
    <scope>NUCLEOTIDE SEQUENCE [LARGE SCALE GENOMIC DNA]</scope>
    <source>
        <strain evidence="9">CBS 568.67</strain>
    </source>
</reference>
<feature type="domain" description="Transcription factor IIIC subunit 5 HTH" evidence="6">
    <location>
        <begin position="153"/>
        <end position="298"/>
    </location>
</feature>
<dbReference type="InterPro" id="IPR040454">
    <property type="entry name" value="TF_IIIC_Tfc1/Sfc1"/>
</dbReference>
<dbReference type="PANTHER" id="PTHR13230">
    <property type="entry name" value="GENERAL TRANSCRIPTION FACTOR IIIC, POLYPEPTIDE 5"/>
    <property type="match status" value="1"/>
</dbReference>
<dbReference type="GO" id="GO:0001002">
    <property type="term" value="F:RNA polymerase III type 1 promoter sequence-specific DNA binding"/>
    <property type="evidence" value="ECO:0007669"/>
    <property type="project" value="TreeGrafter"/>
</dbReference>
<evidence type="ECO:0000256" key="1">
    <source>
        <dbReference type="ARBA" id="ARBA00004123"/>
    </source>
</evidence>
<reference evidence="8" key="2">
    <citation type="submission" date="2019-06" db="EMBL/GenBank/DDBJ databases">
        <title>Genomics analysis of Aphanomyces spp. identifies a new class of oomycete effector associated with host adaptation.</title>
        <authorList>
            <person name="Gaulin E."/>
        </authorList>
    </citation>
    <scope>NUCLEOTIDE SEQUENCE</scope>
    <source>
        <strain evidence="8">CBS 578.67</strain>
    </source>
</reference>
<gene>
    <name evidence="9" type="primary">Aste57867_2835</name>
    <name evidence="8" type="ORF">As57867_002827</name>
    <name evidence="9" type="ORF">ASTE57867_2835</name>
</gene>
<proteinExistence type="predicted"/>
<dbReference type="Pfam" id="PF09734">
    <property type="entry name" value="Tau95"/>
    <property type="match status" value="1"/>
</dbReference>
<protein>
    <submittedName>
        <fullName evidence="9">Aste57867_2835 protein</fullName>
    </submittedName>
</protein>
<evidence type="ECO:0000313" key="8">
    <source>
        <dbReference type="EMBL" id="KAF0716466.1"/>
    </source>
</evidence>
<evidence type="ECO:0000313" key="10">
    <source>
        <dbReference type="Proteomes" id="UP000332933"/>
    </source>
</evidence>
<dbReference type="OrthoDB" id="5598268at2759"/>
<dbReference type="AlphaFoldDB" id="A0A485K8E6"/>
<dbReference type="InterPro" id="IPR042536">
    <property type="entry name" value="TFIIIC_tauA_Sfc1"/>
</dbReference>
<keyword evidence="3" id="KW-0804">Transcription</keyword>
<dbReference type="Gene3D" id="3.30.200.160">
    <property type="entry name" value="TFIIIC, subcomplex tauA, subunit Sfc1, barrel domain"/>
    <property type="match status" value="1"/>
</dbReference>